<sequence>MLVNSPNPKAPGKIWAPVCNITDSELAKTVAYVACSQQYQERRQPWLLPGAWYIGAQVSQTPLLIPTGKNFGTYDFNPTKVGGWVTITNATYTDVQLQDTKYKVSTSRCPRSAMLTFFCVLISNDPALRRRHQ</sequence>
<organism evidence="1 2">
    <name type="scientific">Pleodorina starrii</name>
    <dbReference type="NCBI Taxonomy" id="330485"/>
    <lineage>
        <taxon>Eukaryota</taxon>
        <taxon>Viridiplantae</taxon>
        <taxon>Chlorophyta</taxon>
        <taxon>core chlorophytes</taxon>
        <taxon>Chlorophyceae</taxon>
        <taxon>CS clade</taxon>
        <taxon>Chlamydomonadales</taxon>
        <taxon>Volvocaceae</taxon>
        <taxon>Pleodorina</taxon>
    </lineage>
</organism>
<proteinExistence type="predicted"/>
<evidence type="ECO:0000313" key="1">
    <source>
        <dbReference type="EMBL" id="GLC52951.1"/>
    </source>
</evidence>
<accession>A0A9W6F287</accession>
<dbReference type="Proteomes" id="UP001165080">
    <property type="component" value="Unassembled WGS sequence"/>
</dbReference>
<dbReference type="AlphaFoldDB" id="A0A9W6F287"/>
<gene>
    <name evidence="1" type="primary">PLEST002427</name>
    <name evidence="1" type="ORF">PLESTB_000691900</name>
</gene>
<keyword evidence="2" id="KW-1185">Reference proteome</keyword>
<protein>
    <submittedName>
        <fullName evidence="1">Uncharacterized protein</fullName>
    </submittedName>
</protein>
<reference evidence="1 2" key="1">
    <citation type="journal article" date="2023" name="Commun. Biol.">
        <title>Reorganization of the ancestral sex-determining regions during the evolution of trioecy in Pleodorina starrii.</title>
        <authorList>
            <person name="Takahashi K."/>
            <person name="Suzuki S."/>
            <person name="Kawai-Toyooka H."/>
            <person name="Yamamoto K."/>
            <person name="Hamaji T."/>
            <person name="Ootsuki R."/>
            <person name="Yamaguchi H."/>
            <person name="Kawachi M."/>
            <person name="Higashiyama T."/>
            <person name="Nozaki H."/>
        </authorList>
    </citation>
    <scope>NUCLEOTIDE SEQUENCE [LARGE SCALE GENOMIC DNA]</scope>
    <source>
        <strain evidence="1 2">NIES-4479</strain>
    </source>
</reference>
<comment type="caution">
    <text evidence="1">The sequence shown here is derived from an EMBL/GenBank/DDBJ whole genome shotgun (WGS) entry which is preliminary data.</text>
</comment>
<evidence type="ECO:0000313" key="2">
    <source>
        <dbReference type="Proteomes" id="UP001165080"/>
    </source>
</evidence>
<dbReference type="EMBL" id="BRXU01000007">
    <property type="protein sequence ID" value="GLC52951.1"/>
    <property type="molecule type" value="Genomic_DNA"/>
</dbReference>
<name>A0A9W6F287_9CHLO</name>